<keyword evidence="1" id="KW-1133">Transmembrane helix</keyword>
<evidence type="ECO:0000256" key="1">
    <source>
        <dbReference type="SAM" id="Phobius"/>
    </source>
</evidence>
<protein>
    <submittedName>
        <fullName evidence="2">Uncharacterized protein</fullName>
    </submittedName>
</protein>
<feature type="transmembrane region" description="Helical" evidence="1">
    <location>
        <begin position="7"/>
        <end position="26"/>
    </location>
</feature>
<proteinExistence type="predicted"/>
<reference evidence="2 3" key="1">
    <citation type="submission" date="2019-08" db="EMBL/GenBank/DDBJ databases">
        <title>Calorimonas adulescens gen. nov., sp. nov., an anaerobic thermophilic bacterium from Sakhalin hot spring.</title>
        <authorList>
            <person name="Khomyakova M.A."/>
            <person name="Merkel A.Y."/>
            <person name="Novikov A."/>
            <person name="Bonch-Osmolovskaya E.A."/>
            <person name="Slobodkin A.I."/>
        </authorList>
    </citation>
    <scope>NUCLEOTIDE SEQUENCE [LARGE SCALE GENOMIC DNA]</scope>
    <source>
        <strain evidence="2 3">A05MB</strain>
    </source>
</reference>
<keyword evidence="3" id="KW-1185">Reference proteome</keyword>
<name>A0A5D8QF11_9THEO</name>
<organism evidence="2 3">
    <name type="scientific">Calorimonas adulescens</name>
    <dbReference type="NCBI Taxonomy" id="2606906"/>
    <lineage>
        <taxon>Bacteria</taxon>
        <taxon>Bacillati</taxon>
        <taxon>Bacillota</taxon>
        <taxon>Clostridia</taxon>
        <taxon>Thermoanaerobacterales</taxon>
        <taxon>Thermoanaerobacteraceae</taxon>
        <taxon>Calorimonas</taxon>
    </lineage>
</organism>
<comment type="caution">
    <text evidence="2">The sequence shown here is derived from an EMBL/GenBank/DDBJ whole genome shotgun (WGS) entry which is preliminary data.</text>
</comment>
<accession>A0A5D8QF11</accession>
<keyword evidence="1" id="KW-0812">Transmembrane</keyword>
<dbReference type="EMBL" id="VTPS01000008">
    <property type="protein sequence ID" value="TZE82103.1"/>
    <property type="molecule type" value="Genomic_DNA"/>
</dbReference>
<keyword evidence="1" id="KW-0472">Membrane</keyword>
<evidence type="ECO:0000313" key="3">
    <source>
        <dbReference type="Proteomes" id="UP000322976"/>
    </source>
</evidence>
<sequence>MKRSLKLISAILLFGIIIAVFLYIQINKPYSEIINLNWSIKLPDSYKVIYSTDSGASFHGDGQRYHIFEYKNENKISQTLNWINAKNAAVESEINEVLNNLNVTKENMPDYGKEYKYYIRTKEDSSKIYLIFAADTRKLYIIEDIY</sequence>
<dbReference type="RefSeq" id="WP_149545121.1">
    <property type="nucleotide sequence ID" value="NZ_VTPS01000008.1"/>
</dbReference>
<dbReference type="Proteomes" id="UP000322976">
    <property type="component" value="Unassembled WGS sequence"/>
</dbReference>
<evidence type="ECO:0000313" key="2">
    <source>
        <dbReference type="EMBL" id="TZE82103.1"/>
    </source>
</evidence>
<dbReference type="AlphaFoldDB" id="A0A5D8QF11"/>
<gene>
    <name evidence="2" type="ORF">FWJ32_06295</name>
</gene>